<keyword evidence="4" id="KW-0614">Plasmid</keyword>
<feature type="transmembrane region" description="Helical" evidence="2">
    <location>
        <begin position="20"/>
        <end position="41"/>
    </location>
</feature>
<evidence type="ECO:0000256" key="2">
    <source>
        <dbReference type="SAM" id="Phobius"/>
    </source>
</evidence>
<feature type="domain" description="DUF1616" evidence="3">
    <location>
        <begin position="25"/>
        <end position="313"/>
    </location>
</feature>
<dbReference type="Proteomes" id="UP000010843">
    <property type="component" value="Plasmid pNATPE01"/>
</dbReference>
<keyword evidence="2" id="KW-0472">Membrane</keyword>
<evidence type="ECO:0000256" key="1">
    <source>
        <dbReference type="SAM" id="MobiDB-lite"/>
    </source>
</evidence>
<gene>
    <name evidence="4" type="ordered locus">Natpe_4160</name>
</gene>
<dbReference type="HOGENOM" id="CLU_047794_0_0_2"/>
<reference evidence="5" key="1">
    <citation type="submission" date="2012-02" db="EMBL/GenBank/DDBJ databases">
        <title>Complete sequence of plasmid 1 of Natrinema pellirubrum DSM 15624.</title>
        <authorList>
            <person name="Lucas S."/>
            <person name="Han J."/>
            <person name="Lapidus A."/>
            <person name="Cheng J.-F."/>
            <person name="Goodwin L."/>
            <person name="Pitluck S."/>
            <person name="Peters L."/>
            <person name="Teshima H."/>
            <person name="Detter J.C."/>
            <person name="Han C."/>
            <person name="Tapia R."/>
            <person name="Land M."/>
            <person name="Hauser L."/>
            <person name="Kyrpides N."/>
            <person name="Ivanova N."/>
            <person name="Pagani I."/>
            <person name="Sproer C."/>
            <person name="Anderson I."/>
            <person name="Woyke T."/>
        </authorList>
    </citation>
    <scope>NUCLEOTIDE SEQUENCE [LARGE SCALE GENOMIC DNA]</scope>
    <source>
        <strain evidence="5">DSM 15624 / JCM 10476 / NCIMB 786</strain>
        <plasmid evidence="5">pNATPE01</plasmid>
    </source>
</reference>
<dbReference type="EMBL" id="CP003373">
    <property type="protein sequence ID" value="AGB33873.1"/>
    <property type="molecule type" value="Genomic_DNA"/>
</dbReference>
<evidence type="ECO:0000313" key="4">
    <source>
        <dbReference type="EMBL" id="AGB33873.1"/>
    </source>
</evidence>
<dbReference type="OrthoDB" id="82282at2157"/>
<feature type="transmembrane region" description="Helical" evidence="2">
    <location>
        <begin position="48"/>
        <end position="68"/>
    </location>
</feature>
<dbReference type="Pfam" id="PF07760">
    <property type="entry name" value="DUF1616"/>
    <property type="match status" value="2"/>
</dbReference>
<dbReference type="InterPro" id="IPR011674">
    <property type="entry name" value="DUF1616"/>
</dbReference>
<name>L0JSU7_NATP1</name>
<evidence type="ECO:0000259" key="3">
    <source>
        <dbReference type="Pfam" id="PF07760"/>
    </source>
</evidence>
<proteinExistence type="predicted"/>
<organism evidence="4 5">
    <name type="scientific">Natrinema pellirubrum (strain DSM 15624 / CIP 106293 / JCM 10476 / NCIMB 786 / 157)</name>
    <dbReference type="NCBI Taxonomy" id="797303"/>
    <lineage>
        <taxon>Archaea</taxon>
        <taxon>Methanobacteriati</taxon>
        <taxon>Methanobacteriota</taxon>
        <taxon>Stenosarchaea group</taxon>
        <taxon>Halobacteria</taxon>
        <taxon>Halobacteriales</taxon>
        <taxon>Natrialbaceae</taxon>
        <taxon>Natrinema</taxon>
    </lineage>
</organism>
<feature type="transmembrane region" description="Helical" evidence="2">
    <location>
        <begin position="191"/>
        <end position="213"/>
    </location>
</feature>
<feature type="region of interest" description="Disordered" evidence="1">
    <location>
        <begin position="73"/>
        <end position="94"/>
    </location>
</feature>
<geneLocation type="plasmid" evidence="4 5">
    <name>pNATPE01</name>
</geneLocation>
<accession>L0JSU7</accession>
<dbReference type="GeneID" id="14336624"/>
<dbReference type="AlphaFoldDB" id="L0JSU7"/>
<sequence>MVASRSLWLLIPRPIRQLPADLAVVTAFVVATNVAVFAPLIRETPLRVALGLVFVLFAPGYAFIAALFPEDGETPEPAGSDADGGDTTDSDGWSDSLSSREGIDGIERVALSFGLSIAIVPLIGLVLNFTPWGIRLTPIAVAVSGFTLASTAVAATRRWELPADERFRVPYRDWYAAGRAELFEPDTRADAALNILLVLSVLLAAGSVGYAVLVPPDGEQFSAIYLLTEDDDGELVADDYPTEFVQGESQELIVGIDNHEHETTDYTVVVLEQDVEVIGNETVDGNATANETVDGNATANETVDGNATANETVDGNATANETVDGNATANETVDGNATANETVVREQRELDRFSTTIAHNESWHREYDLEPTMVGENQRVVWLLFPGGDVPAEPSMDDTEYSVHLWVDVAEATNSSAPDGV</sequence>
<protein>
    <submittedName>
        <fullName evidence="4">Membrane protein</fullName>
    </submittedName>
</protein>
<dbReference type="RefSeq" id="WP_015310319.1">
    <property type="nucleotide sequence ID" value="NC_019967.1"/>
</dbReference>
<dbReference type="eggNOG" id="arCOG02884">
    <property type="taxonomic scope" value="Archaea"/>
</dbReference>
<dbReference type="KEGG" id="npe:Natpe_4160"/>
<feature type="transmembrane region" description="Helical" evidence="2">
    <location>
        <begin position="109"/>
        <end position="129"/>
    </location>
</feature>
<feature type="region of interest" description="Disordered" evidence="1">
    <location>
        <begin position="317"/>
        <end position="341"/>
    </location>
</feature>
<keyword evidence="2" id="KW-1133">Transmembrane helix</keyword>
<feature type="domain" description="DUF1616" evidence="3">
    <location>
        <begin position="338"/>
        <end position="408"/>
    </location>
</feature>
<evidence type="ECO:0000313" key="5">
    <source>
        <dbReference type="Proteomes" id="UP000010843"/>
    </source>
</evidence>
<keyword evidence="2" id="KW-0812">Transmembrane</keyword>